<evidence type="ECO:0000313" key="5">
    <source>
        <dbReference type="Proteomes" id="UP000481583"/>
    </source>
</evidence>
<name>A0A6G4TTW3_9ACTN</name>
<evidence type="ECO:0000313" key="4">
    <source>
        <dbReference type="EMBL" id="NGN62431.1"/>
    </source>
</evidence>
<accession>A0A6G4TTW3</accession>
<dbReference type="InterPro" id="IPR023370">
    <property type="entry name" value="TrmO-like_N"/>
</dbReference>
<dbReference type="PANTHER" id="PTHR12818:SF0">
    <property type="entry name" value="TRNA (ADENINE(37)-N6)-METHYLTRANSFERASE"/>
    <property type="match status" value="1"/>
</dbReference>
<dbReference type="InterPro" id="IPR036413">
    <property type="entry name" value="YaeB-like_sf"/>
</dbReference>
<dbReference type="PANTHER" id="PTHR12818">
    <property type="entry name" value="TRNA (ADENINE(37)-N6)-METHYLTRANSFERASE"/>
    <property type="match status" value="1"/>
</dbReference>
<proteinExistence type="inferred from homology"/>
<feature type="domain" description="TsaA-like" evidence="3">
    <location>
        <begin position="24"/>
        <end position="157"/>
    </location>
</feature>
<comment type="caution">
    <text evidence="4">The sequence shown here is derived from an EMBL/GenBank/DDBJ whole genome shotgun (WGS) entry which is preliminary data.</text>
</comment>
<keyword evidence="5" id="KW-1185">Reference proteome</keyword>
<evidence type="ECO:0000256" key="1">
    <source>
        <dbReference type="ARBA" id="ARBA00022691"/>
    </source>
</evidence>
<dbReference type="GO" id="GO:0032259">
    <property type="term" value="P:methylation"/>
    <property type="evidence" value="ECO:0007669"/>
    <property type="project" value="UniProtKB-KW"/>
</dbReference>
<keyword evidence="1" id="KW-0949">S-adenosyl-L-methionine</keyword>
<dbReference type="RefSeq" id="WP_165229774.1">
    <property type="nucleotide sequence ID" value="NZ_JAAKZV010000001.1"/>
</dbReference>
<dbReference type="GO" id="GO:0008168">
    <property type="term" value="F:methyltransferase activity"/>
    <property type="evidence" value="ECO:0007669"/>
    <property type="project" value="UniProtKB-KW"/>
</dbReference>
<reference evidence="4 5" key="1">
    <citation type="submission" date="2020-02" db="EMBL/GenBank/DDBJ databases">
        <title>Whole-genome analyses of novel actinobacteria.</title>
        <authorList>
            <person name="Sahin N."/>
        </authorList>
    </citation>
    <scope>NUCLEOTIDE SEQUENCE [LARGE SCALE GENOMIC DNA]</scope>
    <source>
        <strain evidence="4 5">A7024</strain>
    </source>
</reference>
<dbReference type="InterPro" id="IPR036414">
    <property type="entry name" value="YaeB_N_sf"/>
</dbReference>
<dbReference type="SUPFAM" id="SSF118196">
    <property type="entry name" value="YaeB-like"/>
    <property type="match status" value="1"/>
</dbReference>
<evidence type="ECO:0000256" key="2">
    <source>
        <dbReference type="ARBA" id="ARBA00033753"/>
    </source>
</evidence>
<protein>
    <submittedName>
        <fullName evidence="4">SAM-dependent methyltransferase</fullName>
    </submittedName>
</protein>
<dbReference type="PROSITE" id="PS51668">
    <property type="entry name" value="TSAA_2"/>
    <property type="match status" value="1"/>
</dbReference>
<dbReference type="InterPro" id="IPR040372">
    <property type="entry name" value="YaeB-like"/>
</dbReference>
<sequence>MVAVPFAAEHRRCSVGGVTAELTLRPVATVTGGRTEIYEDNWGDVTAIIRLDSEQFAPDALTGVEGYSHLEVVFFFDQLDPARIQTGLRHPRNNPDWPLVGVFAHRGPYRPNRLGVSRCRLDRVDGLDLHVRGLDAVDGTPVLDIKPYTAEFTPAEQTQQPKWADVAATLEPRCREPS</sequence>
<dbReference type="Gene3D" id="2.40.30.70">
    <property type="entry name" value="YaeB-like"/>
    <property type="match status" value="1"/>
</dbReference>
<keyword evidence="4" id="KW-0489">Methyltransferase</keyword>
<dbReference type="AlphaFoldDB" id="A0A6G4TTW3"/>
<organism evidence="4 5">
    <name type="scientific">Streptomyces coryli</name>
    <dbReference type="NCBI Taxonomy" id="1128680"/>
    <lineage>
        <taxon>Bacteria</taxon>
        <taxon>Bacillati</taxon>
        <taxon>Actinomycetota</taxon>
        <taxon>Actinomycetes</taxon>
        <taxon>Kitasatosporales</taxon>
        <taxon>Streptomycetaceae</taxon>
        <taxon>Streptomyces</taxon>
    </lineage>
</organism>
<comment type="similarity">
    <text evidence="2">Belongs to the tRNA methyltransferase O family.</text>
</comment>
<dbReference type="CDD" id="cd09281">
    <property type="entry name" value="UPF0066"/>
    <property type="match status" value="1"/>
</dbReference>
<dbReference type="Proteomes" id="UP000481583">
    <property type="component" value="Unassembled WGS sequence"/>
</dbReference>
<evidence type="ECO:0000259" key="3">
    <source>
        <dbReference type="PROSITE" id="PS51668"/>
    </source>
</evidence>
<dbReference type="EMBL" id="JAAKZV010000001">
    <property type="protein sequence ID" value="NGN62431.1"/>
    <property type="molecule type" value="Genomic_DNA"/>
</dbReference>
<dbReference type="Pfam" id="PF01980">
    <property type="entry name" value="TrmO_N"/>
    <property type="match status" value="1"/>
</dbReference>
<keyword evidence="4" id="KW-0808">Transferase</keyword>
<gene>
    <name evidence="4" type="ORF">G5C51_00700</name>
</gene>